<feature type="compositionally biased region" description="Basic and acidic residues" evidence="1">
    <location>
        <begin position="179"/>
        <end position="191"/>
    </location>
</feature>
<feature type="non-terminal residue" evidence="2">
    <location>
        <position position="222"/>
    </location>
</feature>
<evidence type="ECO:0000256" key="1">
    <source>
        <dbReference type="SAM" id="MobiDB-lite"/>
    </source>
</evidence>
<dbReference type="OrthoDB" id="10540864at2759"/>
<accession>A0A9W8L8P2</accession>
<dbReference type="AlphaFoldDB" id="A0A9W8L8P2"/>
<name>A0A9W8L8P2_9FUNG</name>
<dbReference type="EMBL" id="JANBUH010001103">
    <property type="protein sequence ID" value="KAJ2748360.1"/>
    <property type="molecule type" value="Genomic_DNA"/>
</dbReference>
<proteinExistence type="predicted"/>
<reference evidence="2" key="1">
    <citation type="submission" date="2022-07" db="EMBL/GenBank/DDBJ databases">
        <title>Phylogenomic reconstructions and comparative analyses of Kickxellomycotina fungi.</title>
        <authorList>
            <person name="Reynolds N.K."/>
            <person name="Stajich J.E."/>
            <person name="Barry K."/>
            <person name="Grigoriev I.V."/>
            <person name="Crous P."/>
            <person name="Smith M.E."/>
        </authorList>
    </citation>
    <scope>NUCLEOTIDE SEQUENCE</scope>
    <source>
        <strain evidence="2">BCRC 34297</strain>
    </source>
</reference>
<evidence type="ECO:0000313" key="3">
    <source>
        <dbReference type="Proteomes" id="UP001140011"/>
    </source>
</evidence>
<feature type="region of interest" description="Disordered" evidence="1">
    <location>
        <begin position="140"/>
        <end position="222"/>
    </location>
</feature>
<keyword evidence="3" id="KW-1185">Reference proteome</keyword>
<dbReference type="Proteomes" id="UP001140011">
    <property type="component" value="Unassembled WGS sequence"/>
</dbReference>
<comment type="caution">
    <text evidence="2">The sequence shown here is derived from an EMBL/GenBank/DDBJ whole genome shotgun (WGS) entry which is preliminary data.</text>
</comment>
<gene>
    <name evidence="2" type="ORF">GGI19_006145</name>
</gene>
<sequence length="222" mass="23881">MDTASLIAFVEHAYWLVNQGPESSEVTFEEVRDTLWKLDRIAYDMSGVRKMMANVRPYMEDLVTLMSGRPTIHAVASAPAHPMVASTRAEAHVAASPTTVHVSTTPATSLVAASVFTSQPAVTPTTTPVTVSRVAGPSTVACSNISDTRTRPPPADLHPEPGETPAYPPTLILSTTSAREAEKEPNRDTWTRPRPTALLAATPLIRPIVPQRHPSMAVDKGK</sequence>
<protein>
    <submittedName>
        <fullName evidence="2">Uncharacterized protein</fullName>
    </submittedName>
</protein>
<organism evidence="2 3">
    <name type="scientific">Coemansia pectinata</name>
    <dbReference type="NCBI Taxonomy" id="1052879"/>
    <lineage>
        <taxon>Eukaryota</taxon>
        <taxon>Fungi</taxon>
        <taxon>Fungi incertae sedis</taxon>
        <taxon>Zoopagomycota</taxon>
        <taxon>Kickxellomycotina</taxon>
        <taxon>Kickxellomycetes</taxon>
        <taxon>Kickxellales</taxon>
        <taxon>Kickxellaceae</taxon>
        <taxon>Coemansia</taxon>
    </lineage>
</organism>
<evidence type="ECO:0000313" key="2">
    <source>
        <dbReference type="EMBL" id="KAJ2748360.1"/>
    </source>
</evidence>